<comment type="caution">
    <text evidence="2">The sequence shown here is derived from an EMBL/GenBank/DDBJ whole genome shotgun (WGS) entry which is preliminary data.</text>
</comment>
<feature type="compositionally biased region" description="Basic and acidic residues" evidence="1">
    <location>
        <begin position="65"/>
        <end position="76"/>
    </location>
</feature>
<dbReference type="AlphaFoldDB" id="A0ABD2L398"/>
<feature type="compositionally biased region" description="Basic residues" evidence="1">
    <location>
        <begin position="13"/>
        <end position="22"/>
    </location>
</feature>
<accession>A0ABD2L398</accession>
<feature type="region of interest" description="Disordered" evidence="1">
    <location>
        <begin position="13"/>
        <end position="76"/>
    </location>
</feature>
<name>A0ABD2L398_9BILA</name>
<sequence length="76" mass="8488">MFHLCIVPHRSWHNVPKTRHSPAHSFELEEGVSSSCVTNQSPAFGEKKEGAETDGDEEANVPRCSTKEWHSDGAKR</sequence>
<proteinExistence type="predicted"/>
<dbReference type="EMBL" id="JBICBT010000559">
    <property type="protein sequence ID" value="KAL3109687.1"/>
    <property type="molecule type" value="Genomic_DNA"/>
</dbReference>
<evidence type="ECO:0000256" key="1">
    <source>
        <dbReference type="SAM" id="MobiDB-lite"/>
    </source>
</evidence>
<keyword evidence="3" id="KW-1185">Reference proteome</keyword>
<organism evidence="2 3">
    <name type="scientific">Heterodera trifolii</name>
    <dbReference type="NCBI Taxonomy" id="157864"/>
    <lineage>
        <taxon>Eukaryota</taxon>
        <taxon>Metazoa</taxon>
        <taxon>Ecdysozoa</taxon>
        <taxon>Nematoda</taxon>
        <taxon>Chromadorea</taxon>
        <taxon>Rhabditida</taxon>
        <taxon>Tylenchina</taxon>
        <taxon>Tylenchomorpha</taxon>
        <taxon>Tylenchoidea</taxon>
        <taxon>Heteroderidae</taxon>
        <taxon>Heteroderinae</taxon>
        <taxon>Heterodera</taxon>
    </lineage>
</organism>
<protein>
    <submittedName>
        <fullName evidence="2">Uncharacterized protein</fullName>
    </submittedName>
</protein>
<evidence type="ECO:0000313" key="2">
    <source>
        <dbReference type="EMBL" id="KAL3109687.1"/>
    </source>
</evidence>
<gene>
    <name evidence="2" type="ORF">niasHT_017231</name>
</gene>
<dbReference type="Proteomes" id="UP001620626">
    <property type="component" value="Unassembled WGS sequence"/>
</dbReference>
<evidence type="ECO:0000313" key="3">
    <source>
        <dbReference type="Proteomes" id="UP001620626"/>
    </source>
</evidence>
<feature type="compositionally biased region" description="Polar residues" evidence="1">
    <location>
        <begin position="32"/>
        <end position="42"/>
    </location>
</feature>
<reference evidence="2 3" key="1">
    <citation type="submission" date="2024-10" db="EMBL/GenBank/DDBJ databases">
        <authorList>
            <person name="Kim D."/>
        </authorList>
    </citation>
    <scope>NUCLEOTIDE SEQUENCE [LARGE SCALE GENOMIC DNA]</scope>
    <source>
        <strain evidence="2">BH-2024</strain>
    </source>
</reference>